<dbReference type="InterPro" id="IPR001940">
    <property type="entry name" value="Peptidase_S1C"/>
</dbReference>
<dbReference type="InterPro" id="IPR009003">
    <property type="entry name" value="Peptidase_S1_PA"/>
</dbReference>
<dbReference type="EMBL" id="LNXW01000013">
    <property type="protein sequence ID" value="KTC80792.1"/>
    <property type="molecule type" value="Genomic_DNA"/>
</dbReference>
<dbReference type="AlphaFoldDB" id="A0A0W0SBE9"/>
<organism evidence="6 7">
    <name type="scientific">Legionella cherrii</name>
    <dbReference type="NCBI Taxonomy" id="28084"/>
    <lineage>
        <taxon>Bacteria</taxon>
        <taxon>Pseudomonadati</taxon>
        <taxon>Pseudomonadota</taxon>
        <taxon>Gammaproteobacteria</taxon>
        <taxon>Legionellales</taxon>
        <taxon>Legionellaceae</taxon>
        <taxon>Legionella</taxon>
    </lineage>
</organism>
<dbReference type="STRING" id="28084.Lche_2812"/>
<dbReference type="RefSeq" id="WP_058388116.1">
    <property type="nucleotide sequence ID" value="NZ_LNXW01000013.1"/>
</dbReference>
<dbReference type="Pfam" id="PF17815">
    <property type="entry name" value="PDZ_3"/>
    <property type="match status" value="1"/>
</dbReference>
<dbReference type="InterPro" id="IPR041517">
    <property type="entry name" value="DEGP_PDZ"/>
</dbReference>
<dbReference type="GO" id="GO:0006508">
    <property type="term" value="P:proteolysis"/>
    <property type="evidence" value="ECO:0007669"/>
    <property type="project" value="UniProtKB-KW"/>
</dbReference>
<dbReference type="SUPFAM" id="SSF50156">
    <property type="entry name" value="PDZ domain-like"/>
    <property type="match status" value="1"/>
</dbReference>
<dbReference type="InterPro" id="IPR001478">
    <property type="entry name" value="PDZ"/>
</dbReference>
<sequence length="548" mass="60689">MLNNSTLKLEAEKQSVNYTTAWSTGSPSKSSATVSVLKYEGTVYLVTNAHAVANAHFLKAKFNQGSHEIPVTAVWVDPVMDVAILKANTEEGASLILKKVEPLEVDTKFQASSTEVNAYGYPAGGKGLSFTKGHISRTEISQIAYSNLPGITVQTSAPINPGNSGGPITVQVKDKEVCVGIVTQGNTSLSNVGYFIPATTVVQVIENYKKFGKLKDAKCIDYVTVPQVSFQWQSLKNSALRHQVGMKPSTLDEELTGIYVTKVSKNSCAFNKLQDGDVILEIDGHPILANGHVEVAELGYPISFLYLIQRKKYMDKMEFLIQRKNSDSEHETLKIEIRLNEQLGRNILGIKDGKPLKYHIQPSGKNGGFVFVKCTQALMDTYKSNYATGQRTITDYSNMPPMFNDFTASTLDDEQYEIVVLHHIFASEDTDGYENFALSRGALCESHRVVEVNDKKINNLHDLVTLLAENDQNPSSIKFANGKKVVIAPQVPNTKKELQQRYQIAFFTSAEVARGIEEARAAKDEFINKLKAVYDENKESFLPSEFKM</sequence>
<dbReference type="PRINTS" id="PR00834">
    <property type="entry name" value="PROTEASES2C"/>
</dbReference>
<dbReference type="Pfam" id="PF13365">
    <property type="entry name" value="Trypsin_2"/>
    <property type="match status" value="1"/>
</dbReference>
<evidence type="ECO:0000259" key="4">
    <source>
        <dbReference type="Pfam" id="PF00595"/>
    </source>
</evidence>
<dbReference type="InterPro" id="IPR036034">
    <property type="entry name" value="PDZ_sf"/>
</dbReference>
<evidence type="ECO:0000256" key="1">
    <source>
        <dbReference type="ARBA" id="ARBA00022670"/>
    </source>
</evidence>
<dbReference type="InterPro" id="IPR046449">
    <property type="entry name" value="DEGP_PDZ_sf"/>
</dbReference>
<dbReference type="Proteomes" id="UP000054921">
    <property type="component" value="Unassembled WGS sequence"/>
</dbReference>
<dbReference type="PANTHER" id="PTHR45980">
    <property type="match status" value="1"/>
</dbReference>
<dbReference type="Pfam" id="PF00595">
    <property type="entry name" value="PDZ"/>
    <property type="match status" value="1"/>
</dbReference>
<comment type="caution">
    <text evidence="6">The sequence shown here is derived from an EMBL/GenBank/DDBJ whole genome shotgun (WGS) entry which is preliminary data.</text>
</comment>
<accession>A0A0W0SBE9</accession>
<evidence type="ECO:0000313" key="7">
    <source>
        <dbReference type="Proteomes" id="UP000054921"/>
    </source>
</evidence>
<dbReference type="Gene3D" id="2.30.42.10">
    <property type="match status" value="1"/>
</dbReference>
<dbReference type="InterPro" id="IPR043504">
    <property type="entry name" value="Peptidase_S1_PA_chymotrypsin"/>
</dbReference>
<evidence type="ECO:0000256" key="3">
    <source>
        <dbReference type="ARBA" id="ARBA00022825"/>
    </source>
</evidence>
<dbReference type="GO" id="GO:0004252">
    <property type="term" value="F:serine-type endopeptidase activity"/>
    <property type="evidence" value="ECO:0007669"/>
    <property type="project" value="InterPro"/>
</dbReference>
<dbReference type="PATRIC" id="fig|28084.5.peg.3045"/>
<feature type="domain" description="Protease Do-like PDZ" evidence="5">
    <location>
        <begin position="367"/>
        <end position="510"/>
    </location>
</feature>
<evidence type="ECO:0000259" key="5">
    <source>
        <dbReference type="Pfam" id="PF17815"/>
    </source>
</evidence>
<keyword evidence="1 6" id="KW-0645">Protease</keyword>
<gene>
    <name evidence="6" type="ORF">Lche_2812</name>
</gene>
<evidence type="ECO:0000313" key="6">
    <source>
        <dbReference type="EMBL" id="KTC80792.1"/>
    </source>
</evidence>
<dbReference type="OrthoDB" id="9758917at2"/>
<dbReference type="PANTHER" id="PTHR45980:SF9">
    <property type="entry name" value="PROTEASE DO-LIKE 10, MITOCHONDRIAL-RELATED"/>
    <property type="match status" value="1"/>
</dbReference>
<evidence type="ECO:0000256" key="2">
    <source>
        <dbReference type="ARBA" id="ARBA00022801"/>
    </source>
</evidence>
<dbReference type="Gene3D" id="2.40.10.10">
    <property type="entry name" value="Trypsin-like serine proteases"/>
    <property type="match status" value="2"/>
</dbReference>
<keyword evidence="2" id="KW-0378">Hydrolase</keyword>
<dbReference type="Gene3D" id="3.20.190.20">
    <property type="match status" value="1"/>
</dbReference>
<feature type="domain" description="PDZ" evidence="4">
    <location>
        <begin position="240"/>
        <end position="295"/>
    </location>
</feature>
<reference evidence="6 7" key="1">
    <citation type="submission" date="2015-11" db="EMBL/GenBank/DDBJ databases">
        <title>Genomic analysis of 38 Legionella species identifies large and diverse effector repertoires.</title>
        <authorList>
            <person name="Burstein D."/>
            <person name="Amaro F."/>
            <person name="Zusman T."/>
            <person name="Lifshitz Z."/>
            <person name="Cohen O."/>
            <person name="Gilbert J.A."/>
            <person name="Pupko T."/>
            <person name="Shuman H.A."/>
            <person name="Segal G."/>
        </authorList>
    </citation>
    <scope>NUCLEOTIDE SEQUENCE [LARGE SCALE GENOMIC DNA]</scope>
    <source>
        <strain evidence="6 7">ORW</strain>
    </source>
</reference>
<dbReference type="SUPFAM" id="SSF50494">
    <property type="entry name" value="Trypsin-like serine proteases"/>
    <property type="match status" value="1"/>
</dbReference>
<protein>
    <submittedName>
        <fullName evidence="6">Putative rSerine protease-like protein</fullName>
    </submittedName>
</protein>
<name>A0A0W0SBE9_9GAMM</name>
<proteinExistence type="predicted"/>
<keyword evidence="3" id="KW-0720">Serine protease</keyword>